<dbReference type="CDD" id="cd00212">
    <property type="entry name" value="PTS_IIB_glc"/>
    <property type="match status" value="1"/>
</dbReference>
<gene>
    <name evidence="15" type="ORF">BAU17_05910</name>
</gene>
<keyword evidence="8" id="KW-0418">Kinase</keyword>
<keyword evidence="6" id="KW-0598">Phosphotransferase system</keyword>
<evidence type="ECO:0000313" key="15">
    <source>
        <dbReference type="EMBL" id="KAF1301456.1"/>
    </source>
</evidence>
<dbReference type="PROSITE" id="PS51098">
    <property type="entry name" value="PTS_EIIB_TYPE_1"/>
    <property type="match status" value="1"/>
</dbReference>
<evidence type="ECO:0000256" key="6">
    <source>
        <dbReference type="ARBA" id="ARBA00022683"/>
    </source>
</evidence>
<dbReference type="EMBL" id="MAEL01000057">
    <property type="protein sequence ID" value="KAF1301456.1"/>
    <property type="molecule type" value="Genomic_DNA"/>
</dbReference>
<feature type="transmembrane region" description="Helical" evidence="12">
    <location>
        <begin position="57"/>
        <end position="79"/>
    </location>
</feature>
<evidence type="ECO:0000256" key="12">
    <source>
        <dbReference type="SAM" id="Phobius"/>
    </source>
</evidence>
<evidence type="ECO:0000259" key="13">
    <source>
        <dbReference type="PROSITE" id="PS51098"/>
    </source>
</evidence>
<feature type="active site" description="Phosphocysteine intermediate; for EIIB activity" evidence="11">
    <location>
        <position position="468"/>
    </location>
</feature>
<comment type="subcellular location">
    <subcellularLocation>
        <location evidence="1">Cell membrane</location>
        <topology evidence="1">Multi-pass membrane protein</topology>
    </subcellularLocation>
</comment>
<feature type="domain" description="PTS EIIC type-1" evidence="14">
    <location>
        <begin position="1"/>
        <end position="418"/>
    </location>
</feature>
<evidence type="ECO:0000256" key="1">
    <source>
        <dbReference type="ARBA" id="ARBA00004651"/>
    </source>
</evidence>
<dbReference type="Proteomes" id="UP000782705">
    <property type="component" value="Unassembled WGS sequence"/>
</dbReference>
<feature type="transmembrane region" description="Helical" evidence="12">
    <location>
        <begin position="173"/>
        <end position="196"/>
    </location>
</feature>
<accession>A0ABQ6YVU0</accession>
<dbReference type="Gene3D" id="3.30.1360.60">
    <property type="entry name" value="Glucose permease domain IIB"/>
    <property type="match status" value="1"/>
</dbReference>
<evidence type="ECO:0000256" key="4">
    <source>
        <dbReference type="ARBA" id="ARBA00022597"/>
    </source>
</evidence>
<dbReference type="NCBIfam" id="TIGR02005">
    <property type="entry name" value="PTS-IIBC-alpha"/>
    <property type="match status" value="1"/>
</dbReference>
<dbReference type="PROSITE" id="PS51103">
    <property type="entry name" value="PTS_EIIC_TYPE_1"/>
    <property type="match status" value="1"/>
</dbReference>
<feature type="transmembrane region" description="Helical" evidence="12">
    <location>
        <begin position="306"/>
        <end position="323"/>
    </location>
</feature>
<evidence type="ECO:0000256" key="5">
    <source>
        <dbReference type="ARBA" id="ARBA00022679"/>
    </source>
</evidence>
<dbReference type="InterPro" id="IPR018113">
    <property type="entry name" value="PTrfase_EIIB_Cys"/>
</dbReference>
<dbReference type="InterPro" id="IPR036878">
    <property type="entry name" value="Glu_permease_IIB"/>
</dbReference>
<dbReference type="PANTHER" id="PTHR30009:SF12">
    <property type="entry name" value="PHOSPHOTRANSFERASE IIC COMPONENT GLVC"/>
    <property type="match status" value="1"/>
</dbReference>
<proteinExistence type="predicted"/>
<dbReference type="InterPro" id="IPR001996">
    <property type="entry name" value="PTS_IIB_1"/>
</dbReference>
<feature type="transmembrane region" description="Helical" evidence="12">
    <location>
        <begin position="12"/>
        <end position="37"/>
    </location>
</feature>
<evidence type="ECO:0000313" key="16">
    <source>
        <dbReference type="Proteomes" id="UP000782705"/>
    </source>
</evidence>
<keyword evidence="7 12" id="KW-0812">Transmembrane</keyword>
<evidence type="ECO:0000256" key="7">
    <source>
        <dbReference type="ARBA" id="ARBA00022692"/>
    </source>
</evidence>
<evidence type="ECO:0000256" key="2">
    <source>
        <dbReference type="ARBA" id="ARBA00022448"/>
    </source>
</evidence>
<dbReference type="InterPro" id="IPR050429">
    <property type="entry name" value="PTS_Glucose_EIICBA"/>
</dbReference>
<feature type="transmembrane region" description="Helical" evidence="12">
    <location>
        <begin position="202"/>
        <end position="221"/>
    </location>
</feature>
<protein>
    <submittedName>
        <fullName evidence="15">PTS alpha-glucoside transporter subunit IIBC</fullName>
    </submittedName>
</protein>
<name>A0ABQ6YVU0_9ENTE</name>
<dbReference type="Pfam" id="PF00367">
    <property type="entry name" value="PTS_EIIB"/>
    <property type="match status" value="1"/>
</dbReference>
<organism evidence="15 16">
    <name type="scientific">Candidatus Enterococcus willemsii</name>
    <dbReference type="NCBI Taxonomy" id="1857215"/>
    <lineage>
        <taxon>Bacteria</taxon>
        <taxon>Bacillati</taxon>
        <taxon>Bacillota</taxon>
        <taxon>Bacilli</taxon>
        <taxon>Lactobacillales</taxon>
        <taxon>Enterococcaceae</taxon>
        <taxon>Enterococcus</taxon>
    </lineage>
</organism>
<keyword evidence="3" id="KW-1003">Cell membrane</keyword>
<dbReference type="InterPro" id="IPR013013">
    <property type="entry name" value="PTS_EIIC_1"/>
</dbReference>
<keyword evidence="10 12" id="KW-0472">Membrane</keyword>
<keyword evidence="9 12" id="KW-1133">Transmembrane helix</keyword>
<dbReference type="PANTHER" id="PTHR30009">
    <property type="entry name" value="CYTOCHROME C-TYPE SYNTHESIS PROTEIN AND PTS TRANSMEMBRANE COMPONENT"/>
    <property type="match status" value="1"/>
</dbReference>
<evidence type="ECO:0000256" key="9">
    <source>
        <dbReference type="ARBA" id="ARBA00022989"/>
    </source>
</evidence>
<evidence type="ECO:0000259" key="14">
    <source>
        <dbReference type="PROSITE" id="PS51103"/>
    </source>
</evidence>
<feature type="domain" description="PTS EIIB type-1" evidence="13">
    <location>
        <begin position="446"/>
        <end position="522"/>
    </location>
</feature>
<dbReference type="NCBIfam" id="TIGR00826">
    <property type="entry name" value="EIIB_glc"/>
    <property type="match status" value="1"/>
</dbReference>
<keyword evidence="16" id="KW-1185">Reference proteome</keyword>
<dbReference type="InterPro" id="IPR003352">
    <property type="entry name" value="PTS_EIIC"/>
</dbReference>
<feature type="transmembrane region" description="Helical" evidence="12">
    <location>
        <begin position="384"/>
        <end position="406"/>
    </location>
</feature>
<evidence type="ECO:0000256" key="10">
    <source>
        <dbReference type="ARBA" id="ARBA00023136"/>
    </source>
</evidence>
<feature type="transmembrane region" description="Helical" evidence="12">
    <location>
        <begin position="91"/>
        <end position="114"/>
    </location>
</feature>
<evidence type="ECO:0000256" key="3">
    <source>
        <dbReference type="ARBA" id="ARBA00022475"/>
    </source>
</evidence>
<keyword evidence="4" id="KW-0762">Sugar transport</keyword>
<evidence type="ECO:0000256" key="8">
    <source>
        <dbReference type="ARBA" id="ARBA00022777"/>
    </source>
</evidence>
<keyword evidence="2" id="KW-0813">Transport</keyword>
<dbReference type="SUPFAM" id="SSF55604">
    <property type="entry name" value="Glucose permease domain IIB"/>
    <property type="match status" value="1"/>
</dbReference>
<dbReference type="Pfam" id="PF02378">
    <property type="entry name" value="PTS_EIIC"/>
    <property type="match status" value="1"/>
</dbReference>
<reference evidence="15 16" key="1">
    <citation type="submission" date="2016-06" db="EMBL/GenBank/DDBJ databases">
        <title>Four novel species of enterococci isolated from chicken manure.</title>
        <authorList>
            <person name="Van Tyne D."/>
        </authorList>
    </citation>
    <scope>NUCLEOTIDE SEQUENCE [LARGE SCALE GENOMIC DNA]</scope>
    <source>
        <strain evidence="15 16">CU12B</strain>
    </source>
</reference>
<feature type="transmembrane region" description="Helical" evidence="12">
    <location>
        <begin position="329"/>
        <end position="354"/>
    </location>
</feature>
<sequence length="522" mass="57464">MKEKIQKFGGAMFTPVMLLSFSGIILAITIIFKNPIIMGSIAESDTLWYKLWDIVSAGMWTVFNNLELLFVIALPIGLAKKSAARISMESFVVYTAFNYFIGAILNYFGSFFGVDYTMDAVTGSGMKMIGGIKTLDTGIVGAIVIALLVVYIHDRFIDKKVPDWLGMFNGSSLVVCLGMMAALVIAVGFCFVWPLFQRGMGYTQTFFVDSGAFGIWCYSLLERLLLPTGLHHLLTQPFSYGPVIVDGGITTYWLDHLVEFSQSKQPLAELFPGAGFKLYGHNKIFGAPGVAAALYFTAKPENKKKIAALVIPAALSAVVGGITEPLEFTFLFISPMLYGVYAILCASLSTAVYLIGIRGDFTSGIITWLAKNWIPLWHNHHNEYLKQIAVGLIFTVIFFVVFYVLITKFNIQTPGRQLVGETKLYTKKDYKQMKAEGANAGSNEFAIKAQAFLEGLGGKENIESVTNCATRLRTTIHNPEKTAPDAFFTENGAIGVVRKNNSVQVIVGISVPQVRDEFEKLL</sequence>
<comment type="caution">
    <text evidence="15">The sequence shown here is derived from an EMBL/GenBank/DDBJ whole genome shotgun (WGS) entry which is preliminary data.</text>
</comment>
<feature type="transmembrane region" description="Helical" evidence="12">
    <location>
        <begin position="134"/>
        <end position="152"/>
    </location>
</feature>
<dbReference type="RefSeq" id="WP_161903237.1">
    <property type="nucleotide sequence ID" value="NZ_MAEL01000057.1"/>
</dbReference>
<dbReference type="InterPro" id="IPR010975">
    <property type="entry name" value="PTS_IIBC_a_glc"/>
</dbReference>
<keyword evidence="5" id="KW-0808">Transferase</keyword>
<evidence type="ECO:0000256" key="11">
    <source>
        <dbReference type="PROSITE-ProRule" id="PRU00421"/>
    </source>
</evidence>